<protein>
    <submittedName>
        <fullName evidence="1">Ribonuclease H-like domain-containing protein</fullName>
    </submittedName>
</protein>
<dbReference type="AlphaFoldDB" id="A0A699H7Z0"/>
<proteinExistence type="predicted"/>
<evidence type="ECO:0000313" key="1">
    <source>
        <dbReference type="EMBL" id="GEX75389.1"/>
    </source>
</evidence>
<name>A0A699H7Z0_TANCI</name>
<gene>
    <name evidence="1" type="ORF">Tci_347364</name>
</gene>
<dbReference type="EMBL" id="BKCJ010127896">
    <property type="protein sequence ID" value="GEX75389.1"/>
    <property type="molecule type" value="Genomic_DNA"/>
</dbReference>
<reference evidence="1" key="1">
    <citation type="journal article" date="2019" name="Sci. Rep.">
        <title>Draft genome of Tanacetum cinerariifolium, the natural source of mosquito coil.</title>
        <authorList>
            <person name="Yamashiro T."/>
            <person name="Shiraishi A."/>
            <person name="Satake H."/>
            <person name="Nakayama K."/>
        </authorList>
    </citation>
    <scope>NUCLEOTIDE SEQUENCE</scope>
</reference>
<organism evidence="1">
    <name type="scientific">Tanacetum cinerariifolium</name>
    <name type="common">Dalmatian daisy</name>
    <name type="synonym">Chrysanthemum cinerariifolium</name>
    <dbReference type="NCBI Taxonomy" id="118510"/>
    <lineage>
        <taxon>Eukaryota</taxon>
        <taxon>Viridiplantae</taxon>
        <taxon>Streptophyta</taxon>
        <taxon>Embryophyta</taxon>
        <taxon>Tracheophyta</taxon>
        <taxon>Spermatophyta</taxon>
        <taxon>Magnoliopsida</taxon>
        <taxon>eudicotyledons</taxon>
        <taxon>Gunneridae</taxon>
        <taxon>Pentapetalae</taxon>
        <taxon>asterids</taxon>
        <taxon>campanulids</taxon>
        <taxon>Asterales</taxon>
        <taxon>Asteraceae</taxon>
        <taxon>Asteroideae</taxon>
        <taxon>Anthemideae</taxon>
        <taxon>Anthemidinae</taxon>
        <taxon>Tanacetum</taxon>
    </lineage>
</organism>
<feature type="non-terminal residue" evidence="1">
    <location>
        <position position="1"/>
    </location>
</feature>
<sequence length="131" mass="14944">VISSLHHEFSMTDLGSLNYFLGISVTRDSTRIFLYQRKYAVEIIDAKAEYRGVAETCWLRNLLRELDTPLSSATLVYCDSVDAASQVQVLHAPSRYQFMDIFTKGLPYVLFEEFRSNLIVRCHPDPTAGEC</sequence>
<comment type="caution">
    <text evidence="1">The sequence shown here is derived from an EMBL/GenBank/DDBJ whole genome shotgun (WGS) entry which is preliminary data.</text>
</comment>
<accession>A0A699H7Z0</accession>